<dbReference type="InterPro" id="IPR021508">
    <property type="entry name" value="Gp17-like"/>
</dbReference>
<proteinExistence type="predicted"/>
<keyword evidence="2" id="KW-1185">Reference proteome</keyword>
<dbReference type="Gene3D" id="3.30.2000.30">
    <property type="match status" value="1"/>
</dbReference>
<accession>A0ABW3YUM3</accession>
<protein>
    <submittedName>
        <fullName evidence="1">DUF3168 domain-containing protein</fullName>
    </submittedName>
</protein>
<reference evidence="2" key="1">
    <citation type="journal article" date="2019" name="Int. J. Syst. Evol. Microbiol.">
        <title>The Global Catalogue of Microorganisms (GCM) 10K type strain sequencing project: providing services to taxonomists for standard genome sequencing and annotation.</title>
        <authorList>
            <consortium name="The Broad Institute Genomics Platform"/>
            <consortium name="The Broad Institute Genome Sequencing Center for Infectious Disease"/>
            <person name="Wu L."/>
            <person name="Ma J."/>
        </authorList>
    </citation>
    <scope>NUCLEOTIDE SEQUENCE [LARGE SCALE GENOMIC DNA]</scope>
    <source>
        <strain evidence="2">CCUG 55609</strain>
    </source>
</reference>
<evidence type="ECO:0000313" key="1">
    <source>
        <dbReference type="EMBL" id="MFD1327617.1"/>
    </source>
</evidence>
<dbReference type="RefSeq" id="WP_377174493.1">
    <property type="nucleotide sequence ID" value="NZ_JBHTNF010000002.1"/>
</dbReference>
<sequence length="75" mass="8100">MPSSRASASARPWSKGGGHLEVQTIAAGVEALLHDAALTLDGFHLVSLLHRSTRIAREGTKPLHKAEMRFRAVTE</sequence>
<gene>
    <name evidence="1" type="ORF">ACFQ33_06880</name>
</gene>
<dbReference type="Proteomes" id="UP001597173">
    <property type="component" value="Unassembled WGS sequence"/>
</dbReference>
<dbReference type="Pfam" id="PF11367">
    <property type="entry name" value="Tail_completion_gp17"/>
    <property type="match status" value="1"/>
</dbReference>
<comment type="caution">
    <text evidence="1">The sequence shown here is derived from an EMBL/GenBank/DDBJ whole genome shotgun (WGS) entry which is preliminary data.</text>
</comment>
<organism evidence="1 2">
    <name type="scientific">Mycoplana ramosa</name>
    <name type="common">Mycoplana bullata</name>
    <dbReference type="NCBI Taxonomy" id="40837"/>
    <lineage>
        <taxon>Bacteria</taxon>
        <taxon>Pseudomonadati</taxon>
        <taxon>Pseudomonadota</taxon>
        <taxon>Alphaproteobacteria</taxon>
        <taxon>Hyphomicrobiales</taxon>
        <taxon>Rhizobiaceae</taxon>
        <taxon>Mycoplana</taxon>
    </lineage>
</organism>
<dbReference type="InterPro" id="IPR053745">
    <property type="entry name" value="Viral_Tail_Comp_sf"/>
</dbReference>
<evidence type="ECO:0000313" key="2">
    <source>
        <dbReference type="Proteomes" id="UP001597173"/>
    </source>
</evidence>
<dbReference type="EMBL" id="JBHTNF010000002">
    <property type="protein sequence ID" value="MFD1327617.1"/>
    <property type="molecule type" value="Genomic_DNA"/>
</dbReference>
<name>A0ABW3YUM3_MYCRA</name>